<organism evidence="1 3">
    <name type="scientific">Chitinophaga sancti</name>
    <dbReference type="NCBI Taxonomy" id="1004"/>
    <lineage>
        <taxon>Bacteria</taxon>
        <taxon>Pseudomonadati</taxon>
        <taxon>Bacteroidota</taxon>
        <taxon>Chitinophagia</taxon>
        <taxon>Chitinophagales</taxon>
        <taxon>Chitinophagaceae</taxon>
        <taxon>Chitinophaga</taxon>
    </lineage>
</organism>
<keyword evidence="4" id="KW-1185">Reference proteome</keyword>
<sequence length="215" mass="24579">MINGKSQNITERVFLNGGKDDYSQVSSFNVGDQMVRILSPENVNYIINEASFSHVRIPVISDILAGIGGAFGPLDFGQNYLVYNLADRDEDNTDPNKKSAGGTPNDNYSIWDYNGGFFYFNGSKDYHLNYIYNLPDAGNFLFGVAAARMNINHDLVLWDDDRHEMIRNHAPDSEADIRAINAGYFYQERFLEPQSKGNFIWRTYNTTRPTWFRND</sequence>
<proteinExistence type="predicted"/>
<accession>A0A1K1SIT8</accession>
<evidence type="ECO:0000313" key="1">
    <source>
        <dbReference type="EMBL" id="SFW84328.1"/>
    </source>
</evidence>
<name>A0A1K1SIT8_9BACT</name>
<dbReference type="STRING" id="1004.SAMN05661012_05519"/>
<evidence type="ECO:0000313" key="2">
    <source>
        <dbReference type="EMBL" id="WQG89926.1"/>
    </source>
</evidence>
<dbReference type="Proteomes" id="UP001326715">
    <property type="component" value="Chromosome"/>
</dbReference>
<dbReference type="EMBL" id="CP140154">
    <property type="protein sequence ID" value="WQG89926.1"/>
    <property type="molecule type" value="Genomic_DNA"/>
</dbReference>
<reference evidence="2 4" key="2">
    <citation type="submission" date="2023-11" db="EMBL/GenBank/DDBJ databases">
        <title>MicrobeMod: A computational toolkit for identifying prokaryotic methylation and restriction-modification with nanopore sequencing.</title>
        <authorList>
            <person name="Crits-Christoph A."/>
            <person name="Kang S.C."/>
            <person name="Lee H."/>
            <person name="Ostrov N."/>
        </authorList>
    </citation>
    <scope>NUCLEOTIDE SEQUENCE [LARGE SCALE GENOMIC DNA]</scope>
    <source>
        <strain evidence="2 4">ATCC 23090</strain>
    </source>
</reference>
<dbReference type="Proteomes" id="UP000183788">
    <property type="component" value="Unassembled WGS sequence"/>
</dbReference>
<protein>
    <submittedName>
        <fullName evidence="1">Uncharacterized protein</fullName>
    </submittedName>
</protein>
<evidence type="ECO:0000313" key="3">
    <source>
        <dbReference type="Proteomes" id="UP000183788"/>
    </source>
</evidence>
<reference evidence="1 3" key="1">
    <citation type="submission" date="2016-11" db="EMBL/GenBank/DDBJ databases">
        <authorList>
            <person name="Jaros S."/>
            <person name="Januszkiewicz K."/>
            <person name="Wedrychowicz H."/>
        </authorList>
    </citation>
    <scope>NUCLEOTIDE SEQUENCE [LARGE SCALE GENOMIC DNA]</scope>
    <source>
        <strain evidence="1 3">DSM 784</strain>
    </source>
</reference>
<gene>
    <name evidence="1" type="ORF">SAMN05661012_05519</name>
    <name evidence="2" type="ORF">SR876_00340</name>
</gene>
<dbReference type="AlphaFoldDB" id="A0A1K1SIT8"/>
<evidence type="ECO:0000313" key="4">
    <source>
        <dbReference type="Proteomes" id="UP001326715"/>
    </source>
</evidence>
<dbReference type="EMBL" id="FPIZ01000024">
    <property type="protein sequence ID" value="SFW84328.1"/>
    <property type="molecule type" value="Genomic_DNA"/>
</dbReference>
<dbReference type="RefSeq" id="WP_072364650.1">
    <property type="nucleotide sequence ID" value="NZ_CP139972.1"/>
</dbReference>